<comment type="caution">
    <text evidence="1">The sequence shown here is derived from an EMBL/GenBank/DDBJ whole genome shotgun (WGS) entry which is preliminary data.</text>
</comment>
<evidence type="ECO:0008006" key="3">
    <source>
        <dbReference type="Google" id="ProtNLM"/>
    </source>
</evidence>
<evidence type="ECO:0000313" key="1">
    <source>
        <dbReference type="EMBL" id="TKT93765.1"/>
    </source>
</evidence>
<accession>A0A4U6DAL7</accession>
<reference evidence="1 2" key="1">
    <citation type="submission" date="2019-05" db="EMBL/GenBank/DDBJ databases">
        <title>Dyadobacter AR-3-8 sp. nov., isolated from arctic soil.</title>
        <authorList>
            <person name="Chaudhary D.K."/>
        </authorList>
    </citation>
    <scope>NUCLEOTIDE SEQUENCE [LARGE SCALE GENOMIC DNA]</scope>
    <source>
        <strain evidence="1 2">AR-3-8</strain>
    </source>
</reference>
<evidence type="ECO:0000313" key="2">
    <source>
        <dbReference type="Proteomes" id="UP000304900"/>
    </source>
</evidence>
<dbReference type="EMBL" id="SZVO01000001">
    <property type="protein sequence ID" value="TKT93765.1"/>
    <property type="molecule type" value="Genomic_DNA"/>
</dbReference>
<keyword evidence="2" id="KW-1185">Reference proteome</keyword>
<proteinExistence type="predicted"/>
<dbReference type="Proteomes" id="UP000304900">
    <property type="component" value="Unassembled WGS sequence"/>
</dbReference>
<dbReference type="RefSeq" id="WP_137338058.1">
    <property type="nucleotide sequence ID" value="NZ_BSQH01000001.1"/>
</dbReference>
<gene>
    <name evidence="1" type="ORF">FDK13_00705</name>
</gene>
<name>A0A4U6DAL7_9BACT</name>
<organism evidence="1 2">
    <name type="scientific">Dyadobacter frigoris</name>
    <dbReference type="NCBI Taxonomy" id="2576211"/>
    <lineage>
        <taxon>Bacteria</taxon>
        <taxon>Pseudomonadati</taxon>
        <taxon>Bacteroidota</taxon>
        <taxon>Cytophagia</taxon>
        <taxon>Cytophagales</taxon>
        <taxon>Spirosomataceae</taxon>
        <taxon>Dyadobacter</taxon>
    </lineage>
</organism>
<dbReference type="OrthoDB" id="943345at2"/>
<sequence>MKKNLFLIFFLICNIKQAISQNTRLLPTQSLKLNIGRGKLGTGDIQGLMLGVEYERYFQKRLSWSTELGMTIHDGSDLLLVTEASGEVHDLSYRYTTAGAQLVGKIGYYFLRTKNWDMGVRIGGLFRYQSSSVPDDVTMLFPIATGLPVPIFINENTSPQRTYSVGGISQLFVSYTIKQKILLGLTTGLQLDTNGDTIFPQLSFTIGRRF</sequence>
<dbReference type="AlphaFoldDB" id="A0A4U6DAL7"/>
<protein>
    <recommendedName>
        <fullName evidence="3">Outer membrane protein beta-barrel domain-containing protein</fullName>
    </recommendedName>
</protein>